<dbReference type="RefSeq" id="WP_126195703.1">
    <property type="nucleotide sequence ID" value="NZ_CP085954.1"/>
</dbReference>
<evidence type="ECO:0000313" key="2">
    <source>
        <dbReference type="EMBL" id="MBS4103839.1"/>
    </source>
</evidence>
<name>A0A3P8L1J3_TSUPA</name>
<reference evidence="2 5" key="2">
    <citation type="submission" date="2021-04" db="EMBL/GenBank/DDBJ databases">
        <title>Whole genome sequence analysis of a thiophenic sulfur metabolizing bacteria.</title>
        <authorList>
            <person name="Akhtar N."/>
            <person name="Akram J."/>
            <person name="Aslam A."/>
        </authorList>
    </citation>
    <scope>NUCLEOTIDE SEQUENCE [LARGE SCALE GENOMIC DNA]</scope>
    <source>
        <strain evidence="2 5">3OW</strain>
    </source>
</reference>
<dbReference type="Proteomes" id="UP000676853">
    <property type="component" value="Unassembled WGS sequence"/>
</dbReference>
<dbReference type="SUPFAM" id="SSF47413">
    <property type="entry name" value="lambda repressor-like DNA-binding domains"/>
    <property type="match status" value="1"/>
</dbReference>
<dbReference type="EMBL" id="LR131273">
    <property type="protein sequence ID" value="VDR38445.1"/>
    <property type="molecule type" value="Genomic_DNA"/>
</dbReference>
<dbReference type="PROSITE" id="PS50943">
    <property type="entry name" value="HTH_CROC1"/>
    <property type="match status" value="1"/>
</dbReference>
<protein>
    <recommendedName>
        <fullName evidence="1">HTH cro/C1-type domain-containing protein</fullName>
    </recommendedName>
</protein>
<dbReference type="Gene3D" id="1.10.260.40">
    <property type="entry name" value="lambda repressor-like DNA-binding domains"/>
    <property type="match status" value="1"/>
</dbReference>
<proteinExistence type="predicted"/>
<dbReference type="Proteomes" id="UP000271626">
    <property type="component" value="Chromosome"/>
</dbReference>
<evidence type="ECO:0000313" key="5">
    <source>
        <dbReference type="Proteomes" id="UP000676853"/>
    </source>
</evidence>
<evidence type="ECO:0000259" key="1">
    <source>
        <dbReference type="PROSITE" id="PS50943"/>
    </source>
</evidence>
<accession>A0A3P8L1J3</accession>
<keyword evidence="5" id="KW-1185">Reference proteome</keyword>
<dbReference type="GO" id="GO:0003677">
    <property type="term" value="F:DNA binding"/>
    <property type="evidence" value="ECO:0007669"/>
    <property type="project" value="InterPro"/>
</dbReference>
<dbReference type="InterPro" id="IPR001387">
    <property type="entry name" value="Cro/C1-type_HTH"/>
</dbReference>
<organism evidence="3 4">
    <name type="scientific">Tsukamurella paurometabola</name>
    <name type="common">Corynebacterium paurometabolum</name>
    <dbReference type="NCBI Taxonomy" id="2061"/>
    <lineage>
        <taxon>Bacteria</taxon>
        <taxon>Bacillati</taxon>
        <taxon>Actinomycetota</taxon>
        <taxon>Actinomycetes</taxon>
        <taxon>Mycobacteriales</taxon>
        <taxon>Tsukamurellaceae</taxon>
        <taxon>Tsukamurella</taxon>
    </lineage>
</organism>
<evidence type="ECO:0000313" key="3">
    <source>
        <dbReference type="EMBL" id="VDR38445.1"/>
    </source>
</evidence>
<sequence length="132" mass="14808">MTDDDQMSDRMNALISFAEARDGRRYSTKYIAERATELGYRMSASNLSHIRVGRIKNPTFRAIEGVAAVLDVDLREFGALPRSTTADALEVSFRGVDVSELNELGREAIESVIRSVVRDLASRPEFRSRPLE</sequence>
<dbReference type="EMBL" id="JAGXOE010000084">
    <property type="protein sequence ID" value="MBS4103839.1"/>
    <property type="molecule type" value="Genomic_DNA"/>
</dbReference>
<gene>
    <name evidence="2" type="ORF">KFZ73_21655</name>
    <name evidence="3" type="ORF">NCTC10741_01565</name>
</gene>
<dbReference type="AlphaFoldDB" id="A0A3P8L1J3"/>
<evidence type="ECO:0000313" key="4">
    <source>
        <dbReference type="Proteomes" id="UP000271626"/>
    </source>
</evidence>
<dbReference type="OrthoDB" id="2679623at2"/>
<dbReference type="InterPro" id="IPR010982">
    <property type="entry name" value="Lambda_DNA-bd_dom_sf"/>
</dbReference>
<feature type="domain" description="HTH cro/C1-type" evidence="1">
    <location>
        <begin position="42"/>
        <end position="77"/>
    </location>
</feature>
<reference evidence="3 4" key="1">
    <citation type="submission" date="2018-12" db="EMBL/GenBank/DDBJ databases">
        <authorList>
            <consortium name="Pathogen Informatics"/>
        </authorList>
    </citation>
    <scope>NUCLEOTIDE SEQUENCE [LARGE SCALE GENOMIC DNA]</scope>
    <source>
        <strain evidence="3 4">NCTC10741</strain>
    </source>
</reference>